<keyword evidence="1 2" id="KW-0238">DNA-binding</keyword>
<dbReference type="Proteomes" id="UP001139286">
    <property type="component" value="Unassembled WGS sequence"/>
</dbReference>
<sequence length="203" mass="23802">MKEKILHTACDLFLNYGFKSVTMDEIANAQGISKKTIYQYFKNKTVLVEESVLLLFQKISAGINNVCQLEKNPIDEIYEVKQVLMHNLKDEKSSPQYQLEKYYPEIYHNIKQKQMCVMDNCVQENITRGQNLGLFRPELNSEFISKIYFNSIMGLKDKSLFPLENFSTKILMNNFLEYHLRGICTPKGLEYLNNYLQINQNNI</sequence>
<dbReference type="EMBL" id="JAJAPX010000001">
    <property type="protein sequence ID" value="MCB4806870.1"/>
    <property type="molecule type" value="Genomic_DNA"/>
</dbReference>
<keyword evidence="5" id="KW-1185">Reference proteome</keyword>
<dbReference type="InterPro" id="IPR036271">
    <property type="entry name" value="Tet_transcr_reg_TetR-rel_C_sf"/>
</dbReference>
<dbReference type="AlphaFoldDB" id="A0A9X1L3C0"/>
<accession>A0A9X1L3C0</accession>
<evidence type="ECO:0000256" key="2">
    <source>
        <dbReference type="PROSITE-ProRule" id="PRU00335"/>
    </source>
</evidence>
<dbReference type="SUPFAM" id="SSF48498">
    <property type="entry name" value="Tetracyclin repressor-like, C-terminal domain"/>
    <property type="match status" value="1"/>
</dbReference>
<dbReference type="PANTHER" id="PTHR43479:SF11">
    <property type="entry name" value="ACREF_ENVCD OPERON REPRESSOR-RELATED"/>
    <property type="match status" value="1"/>
</dbReference>
<proteinExistence type="predicted"/>
<gene>
    <name evidence="4" type="ORF">LG651_01320</name>
</gene>
<dbReference type="InterPro" id="IPR009057">
    <property type="entry name" value="Homeodomain-like_sf"/>
</dbReference>
<dbReference type="PANTHER" id="PTHR43479">
    <property type="entry name" value="ACREF/ENVCD OPERON REPRESSOR-RELATED"/>
    <property type="match status" value="1"/>
</dbReference>
<organism evidence="4 5">
    <name type="scientific">Neotamlana sargassicola</name>
    <dbReference type="NCBI Taxonomy" id="2883125"/>
    <lineage>
        <taxon>Bacteria</taxon>
        <taxon>Pseudomonadati</taxon>
        <taxon>Bacteroidota</taxon>
        <taxon>Flavobacteriia</taxon>
        <taxon>Flavobacteriales</taxon>
        <taxon>Flavobacteriaceae</taxon>
        <taxon>Neotamlana</taxon>
    </lineage>
</organism>
<dbReference type="Gene3D" id="1.10.10.60">
    <property type="entry name" value="Homeodomain-like"/>
    <property type="match status" value="1"/>
</dbReference>
<dbReference type="PROSITE" id="PS50977">
    <property type="entry name" value="HTH_TETR_2"/>
    <property type="match status" value="1"/>
</dbReference>
<dbReference type="PRINTS" id="PR00455">
    <property type="entry name" value="HTHTETR"/>
</dbReference>
<name>A0A9X1L3C0_9FLAO</name>
<evidence type="ECO:0000259" key="3">
    <source>
        <dbReference type="PROSITE" id="PS50977"/>
    </source>
</evidence>
<feature type="DNA-binding region" description="H-T-H motif" evidence="2">
    <location>
        <begin position="22"/>
        <end position="41"/>
    </location>
</feature>
<dbReference type="Gene3D" id="1.10.357.10">
    <property type="entry name" value="Tetracycline Repressor, domain 2"/>
    <property type="match status" value="1"/>
</dbReference>
<dbReference type="Pfam" id="PF00440">
    <property type="entry name" value="TetR_N"/>
    <property type="match status" value="1"/>
</dbReference>
<evidence type="ECO:0000256" key="1">
    <source>
        <dbReference type="ARBA" id="ARBA00023125"/>
    </source>
</evidence>
<reference evidence="4" key="1">
    <citation type="submission" date="2021-10" db="EMBL/GenBank/DDBJ databases">
        <title>Tamlana sargassums sp. nov., and Tamlana laminarinivorans sp. nov., two new bacteria isolated from the brown alga.</title>
        <authorList>
            <person name="Li J."/>
        </authorList>
    </citation>
    <scope>NUCLEOTIDE SEQUENCE</scope>
    <source>
        <strain evidence="4">62-3</strain>
    </source>
</reference>
<dbReference type="SUPFAM" id="SSF46689">
    <property type="entry name" value="Homeodomain-like"/>
    <property type="match status" value="1"/>
</dbReference>
<feature type="domain" description="HTH tetR-type" evidence="3">
    <location>
        <begin position="1"/>
        <end position="59"/>
    </location>
</feature>
<dbReference type="RefSeq" id="WP_226694359.1">
    <property type="nucleotide sequence ID" value="NZ_JAJAPX010000001.1"/>
</dbReference>
<comment type="caution">
    <text evidence="4">The sequence shown here is derived from an EMBL/GenBank/DDBJ whole genome shotgun (WGS) entry which is preliminary data.</text>
</comment>
<dbReference type="InterPro" id="IPR050624">
    <property type="entry name" value="HTH-type_Tx_Regulator"/>
</dbReference>
<protein>
    <submittedName>
        <fullName evidence="4">TetR/AcrR family transcriptional regulator</fullName>
    </submittedName>
</protein>
<evidence type="ECO:0000313" key="4">
    <source>
        <dbReference type="EMBL" id="MCB4806870.1"/>
    </source>
</evidence>
<dbReference type="InterPro" id="IPR001647">
    <property type="entry name" value="HTH_TetR"/>
</dbReference>
<evidence type="ECO:0000313" key="5">
    <source>
        <dbReference type="Proteomes" id="UP001139286"/>
    </source>
</evidence>
<dbReference type="GO" id="GO:0003677">
    <property type="term" value="F:DNA binding"/>
    <property type="evidence" value="ECO:0007669"/>
    <property type="project" value="UniProtKB-UniRule"/>
</dbReference>